<keyword evidence="4" id="KW-1185">Reference proteome</keyword>
<dbReference type="RefSeq" id="XP_037216347.1">
    <property type="nucleotide sequence ID" value="XM_037366953.1"/>
</dbReference>
<feature type="region of interest" description="Disordered" evidence="2">
    <location>
        <begin position="1"/>
        <end position="84"/>
    </location>
</feature>
<gene>
    <name evidence="3" type="ORF">MIND_01036500</name>
</gene>
<dbReference type="AlphaFoldDB" id="A0A8H6W0K9"/>
<evidence type="ECO:0000313" key="3">
    <source>
        <dbReference type="EMBL" id="KAF7294984.1"/>
    </source>
</evidence>
<comment type="caution">
    <text evidence="3">The sequence shown here is derived from an EMBL/GenBank/DDBJ whole genome shotgun (WGS) entry which is preliminary data.</text>
</comment>
<dbReference type="GeneID" id="59349469"/>
<proteinExistence type="predicted"/>
<reference evidence="3" key="1">
    <citation type="submission" date="2020-05" db="EMBL/GenBank/DDBJ databases">
        <title>Mycena genomes resolve the evolution of fungal bioluminescence.</title>
        <authorList>
            <person name="Tsai I.J."/>
        </authorList>
    </citation>
    <scope>NUCLEOTIDE SEQUENCE</scope>
    <source>
        <strain evidence="3">171206Taipei</strain>
    </source>
</reference>
<dbReference type="Proteomes" id="UP000636479">
    <property type="component" value="Unassembled WGS sequence"/>
</dbReference>
<evidence type="ECO:0000256" key="1">
    <source>
        <dbReference type="SAM" id="Coils"/>
    </source>
</evidence>
<dbReference type="OrthoDB" id="3254913at2759"/>
<evidence type="ECO:0000256" key="2">
    <source>
        <dbReference type="SAM" id="MobiDB-lite"/>
    </source>
</evidence>
<protein>
    <submittedName>
        <fullName evidence="3">Uncharacterized protein</fullName>
    </submittedName>
</protein>
<organism evidence="3 4">
    <name type="scientific">Mycena indigotica</name>
    <dbReference type="NCBI Taxonomy" id="2126181"/>
    <lineage>
        <taxon>Eukaryota</taxon>
        <taxon>Fungi</taxon>
        <taxon>Dikarya</taxon>
        <taxon>Basidiomycota</taxon>
        <taxon>Agaricomycotina</taxon>
        <taxon>Agaricomycetes</taxon>
        <taxon>Agaricomycetidae</taxon>
        <taxon>Agaricales</taxon>
        <taxon>Marasmiineae</taxon>
        <taxon>Mycenaceae</taxon>
        <taxon>Mycena</taxon>
    </lineage>
</organism>
<feature type="coiled-coil region" evidence="1">
    <location>
        <begin position="87"/>
        <end position="121"/>
    </location>
</feature>
<name>A0A8H6W0K9_9AGAR</name>
<keyword evidence="1" id="KW-0175">Coiled coil</keyword>
<accession>A0A8H6W0K9</accession>
<sequence length="131" mass="14730">MASEEDQQPQAHVDERREEQPVPQESNEEETDALAEASEERAPETVKSPILPEIPLSNDLELDLDSILSPSNPPPTTDKVQKRASSVLKLTQENEKLKAELKAMTDRLEAAERRRLALARKEQHIMEPPSS</sequence>
<evidence type="ECO:0000313" key="4">
    <source>
        <dbReference type="Proteomes" id="UP000636479"/>
    </source>
</evidence>
<dbReference type="EMBL" id="JACAZF010000009">
    <property type="protein sequence ID" value="KAF7294984.1"/>
    <property type="molecule type" value="Genomic_DNA"/>
</dbReference>